<dbReference type="OrthoDB" id="5847241at2759"/>
<protein>
    <recommendedName>
        <fullName evidence="3">fructose-bisphosphate aldolase</fullName>
        <ecNumber evidence="3">4.1.2.13</ecNumber>
    </recommendedName>
</protein>
<keyword evidence="5" id="KW-0456">Lyase</keyword>
<dbReference type="AlphaFoldDB" id="A0A0C2F8S9"/>
<dbReference type="GO" id="GO:0006096">
    <property type="term" value="P:glycolytic process"/>
    <property type="evidence" value="ECO:0007669"/>
    <property type="project" value="UniProtKB-UniPathway"/>
</dbReference>
<dbReference type="EC" id="4.1.2.13" evidence="3"/>
<evidence type="ECO:0000256" key="4">
    <source>
        <dbReference type="ARBA" id="ARBA00023152"/>
    </source>
</evidence>
<reference evidence="6 7" key="1">
    <citation type="submission" date="2013-12" db="EMBL/GenBank/DDBJ databases">
        <title>Draft genome of the parsitic nematode Ancylostoma duodenale.</title>
        <authorList>
            <person name="Mitreva M."/>
        </authorList>
    </citation>
    <scope>NUCLEOTIDE SEQUENCE [LARGE SCALE GENOMIC DNA]</scope>
    <source>
        <strain evidence="6 7">Zhejiang</strain>
    </source>
</reference>
<sequence>MVTAGQSFKGKKPSPDCVGKATVTALQRSVPSAVPGVVQGKRPWVLTFSYGRALQASCLAKWAGKDENVKAAQAVLLKRAQANSLASVGKYTGDPNADAAASKSLFVANHAY</sequence>
<dbReference type="PANTHER" id="PTHR11627">
    <property type="entry name" value="FRUCTOSE-BISPHOSPHATE ALDOLASE"/>
    <property type="match status" value="1"/>
</dbReference>
<evidence type="ECO:0000313" key="6">
    <source>
        <dbReference type="EMBL" id="KIH44850.1"/>
    </source>
</evidence>
<comment type="similarity">
    <text evidence="2">Belongs to the class I fructose-bisphosphate aldolase family.</text>
</comment>
<dbReference type="GO" id="GO:0004332">
    <property type="term" value="F:fructose-bisphosphate aldolase activity"/>
    <property type="evidence" value="ECO:0007669"/>
    <property type="project" value="UniProtKB-EC"/>
</dbReference>
<keyword evidence="4" id="KW-0324">Glycolysis</keyword>
<dbReference type="InterPro" id="IPR000741">
    <property type="entry name" value="FBA_I"/>
</dbReference>
<evidence type="ECO:0000313" key="7">
    <source>
        <dbReference type="Proteomes" id="UP000054047"/>
    </source>
</evidence>
<dbReference type="Proteomes" id="UP000054047">
    <property type="component" value="Unassembled WGS sequence"/>
</dbReference>
<evidence type="ECO:0000256" key="2">
    <source>
        <dbReference type="ARBA" id="ARBA00010387"/>
    </source>
</evidence>
<dbReference type="Gene3D" id="3.20.20.70">
    <property type="entry name" value="Aldolase class I"/>
    <property type="match status" value="1"/>
</dbReference>
<dbReference type="EMBL" id="KN775153">
    <property type="protein sequence ID" value="KIH44850.1"/>
    <property type="molecule type" value="Genomic_DNA"/>
</dbReference>
<dbReference type="UniPathway" id="UPA00109">
    <property type="reaction ID" value="UER00183"/>
</dbReference>
<dbReference type="SUPFAM" id="SSF51569">
    <property type="entry name" value="Aldolase"/>
    <property type="match status" value="1"/>
</dbReference>
<organism evidence="6 7">
    <name type="scientific">Ancylostoma duodenale</name>
    <dbReference type="NCBI Taxonomy" id="51022"/>
    <lineage>
        <taxon>Eukaryota</taxon>
        <taxon>Metazoa</taxon>
        <taxon>Ecdysozoa</taxon>
        <taxon>Nematoda</taxon>
        <taxon>Chromadorea</taxon>
        <taxon>Rhabditida</taxon>
        <taxon>Rhabditina</taxon>
        <taxon>Rhabditomorpha</taxon>
        <taxon>Strongyloidea</taxon>
        <taxon>Ancylostomatidae</taxon>
        <taxon>Ancylostomatinae</taxon>
        <taxon>Ancylostoma</taxon>
    </lineage>
</organism>
<evidence type="ECO:0000256" key="1">
    <source>
        <dbReference type="ARBA" id="ARBA00004714"/>
    </source>
</evidence>
<evidence type="ECO:0000256" key="5">
    <source>
        <dbReference type="ARBA" id="ARBA00023239"/>
    </source>
</evidence>
<accession>A0A0C2F8S9</accession>
<proteinExistence type="inferred from homology"/>
<name>A0A0C2F8S9_9BILA</name>
<comment type="pathway">
    <text evidence="1">Carbohydrate degradation; glycolysis; D-glyceraldehyde 3-phosphate and glycerone phosphate from D-glucose: step 4/4.</text>
</comment>
<evidence type="ECO:0000256" key="3">
    <source>
        <dbReference type="ARBA" id="ARBA00013068"/>
    </source>
</evidence>
<dbReference type="Pfam" id="PF00274">
    <property type="entry name" value="Glycolytic"/>
    <property type="match status" value="1"/>
</dbReference>
<gene>
    <name evidence="6" type="ORF">ANCDUO_25117</name>
</gene>
<dbReference type="InterPro" id="IPR013785">
    <property type="entry name" value="Aldolase_TIM"/>
</dbReference>
<keyword evidence="7" id="KW-1185">Reference proteome</keyword>